<evidence type="ECO:0000256" key="6">
    <source>
        <dbReference type="ARBA" id="ARBA00007731"/>
    </source>
</evidence>
<dbReference type="NCBIfam" id="NF000768">
    <property type="entry name" value="PRK00051.1"/>
    <property type="match status" value="1"/>
</dbReference>
<dbReference type="GO" id="GO:0000105">
    <property type="term" value="P:L-histidine biosynthetic process"/>
    <property type="evidence" value="ECO:0007669"/>
    <property type="project" value="UniProtKB-UniRule"/>
</dbReference>
<dbReference type="EC" id="3.6.1.31" evidence="15"/>
<evidence type="ECO:0000256" key="11">
    <source>
        <dbReference type="ARBA" id="ARBA00022801"/>
    </source>
</evidence>
<dbReference type="HAMAP" id="MF_01019">
    <property type="entry name" value="HisIE"/>
    <property type="match status" value="1"/>
</dbReference>
<dbReference type="OrthoDB" id="9795769at2"/>
<feature type="region of interest" description="Phosphoribosyl-AMP cyclohydrolase" evidence="15">
    <location>
        <begin position="1"/>
        <end position="130"/>
    </location>
</feature>
<evidence type="ECO:0000256" key="13">
    <source>
        <dbReference type="ARBA" id="ARBA00023102"/>
    </source>
</evidence>
<keyword evidence="13 15" id="KW-0368">Histidine biosynthesis</keyword>
<keyword evidence="9 15" id="KW-0028">Amino-acid biosynthesis</keyword>
<evidence type="ECO:0000256" key="12">
    <source>
        <dbReference type="ARBA" id="ARBA00022840"/>
    </source>
</evidence>
<dbReference type="InterPro" id="IPR002496">
    <property type="entry name" value="PRib_AMP_CycHydrolase_dom"/>
</dbReference>
<dbReference type="NCBIfam" id="NF002747">
    <property type="entry name" value="PRK02759.1"/>
    <property type="match status" value="1"/>
</dbReference>
<dbReference type="NCBIfam" id="TIGR03188">
    <property type="entry name" value="histidine_hisI"/>
    <property type="match status" value="1"/>
</dbReference>
<dbReference type="GO" id="GO:0004635">
    <property type="term" value="F:phosphoribosyl-AMP cyclohydrolase activity"/>
    <property type="evidence" value="ECO:0007669"/>
    <property type="project" value="UniProtKB-UniRule"/>
</dbReference>
<dbReference type="GO" id="GO:0005524">
    <property type="term" value="F:ATP binding"/>
    <property type="evidence" value="ECO:0007669"/>
    <property type="project" value="UniProtKB-KW"/>
</dbReference>
<dbReference type="RefSeq" id="WP_084666753.1">
    <property type="nucleotide sequence ID" value="NZ_LT838272.1"/>
</dbReference>
<dbReference type="EMBL" id="LT838272">
    <property type="protein sequence ID" value="SMB99802.1"/>
    <property type="molecule type" value="Genomic_DNA"/>
</dbReference>
<dbReference type="InterPro" id="IPR026660">
    <property type="entry name" value="PRA-CH"/>
</dbReference>
<dbReference type="NCBIfam" id="NF001611">
    <property type="entry name" value="PRK00400.1-3"/>
    <property type="match status" value="1"/>
</dbReference>
<dbReference type="InterPro" id="IPR008179">
    <property type="entry name" value="HisE"/>
</dbReference>
<dbReference type="FunFam" id="3.10.20.810:FF:000001">
    <property type="entry name" value="Histidine biosynthesis bifunctional protein HisIE"/>
    <property type="match status" value="1"/>
</dbReference>
<dbReference type="HAMAP" id="MF_01021">
    <property type="entry name" value="HisI"/>
    <property type="match status" value="1"/>
</dbReference>
<dbReference type="UniPathway" id="UPA00031">
    <property type="reaction ID" value="UER00007"/>
</dbReference>
<reference evidence="17 18" key="1">
    <citation type="submission" date="2017-04" db="EMBL/GenBank/DDBJ databases">
        <authorList>
            <person name="Afonso C.L."/>
            <person name="Miller P.J."/>
            <person name="Scott M.A."/>
            <person name="Spackman E."/>
            <person name="Goraichik I."/>
            <person name="Dimitrov K.M."/>
            <person name="Suarez D.L."/>
            <person name="Swayne D.E."/>
        </authorList>
    </citation>
    <scope>NUCLEOTIDE SEQUENCE [LARGE SCALE GENOMIC DNA]</scope>
    <source>
        <strain evidence="17 18">ToBE</strain>
    </source>
</reference>
<dbReference type="Gene3D" id="1.10.287.1080">
    <property type="entry name" value="MazG-like"/>
    <property type="match status" value="1"/>
</dbReference>
<evidence type="ECO:0000313" key="17">
    <source>
        <dbReference type="EMBL" id="SMB99802.1"/>
    </source>
</evidence>
<comment type="subcellular location">
    <subcellularLocation>
        <location evidence="3 15">Cytoplasm</location>
    </subcellularLocation>
</comment>
<proteinExistence type="inferred from homology"/>
<evidence type="ECO:0000256" key="4">
    <source>
        <dbReference type="ARBA" id="ARBA00005169"/>
    </source>
</evidence>
<keyword evidence="18" id="KW-1185">Reference proteome</keyword>
<name>A0A1W1W2F4_9FIRM</name>
<evidence type="ECO:0000256" key="14">
    <source>
        <dbReference type="ARBA" id="ARBA00023268"/>
    </source>
</evidence>
<dbReference type="Proteomes" id="UP000192569">
    <property type="component" value="Chromosome I"/>
</dbReference>
<evidence type="ECO:0000256" key="10">
    <source>
        <dbReference type="ARBA" id="ARBA00022741"/>
    </source>
</evidence>
<organism evidence="17 18">
    <name type="scientific">Thermanaeromonas toyohensis ToBE</name>
    <dbReference type="NCBI Taxonomy" id="698762"/>
    <lineage>
        <taxon>Bacteria</taxon>
        <taxon>Bacillati</taxon>
        <taxon>Bacillota</taxon>
        <taxon>Clostridia</taxon>
        <taxon>Neomoorellales</taxon>
        <taxon>Neomoorellaceae</taxon>
        <taxon>Thermanaeromonas</taxon>
    </lineage>
</organism>
<dbReference type="FunFam" id="1.10.287.1080:FF:000002">
    <property type="entry name" value="Histidine biosynthesis bifunctional protein HisIE"/>
    <property type="match status" value="1"/>
</dbReference>
<dbReference type="PANTHER" id="PTHR42945">
    <property type="entry name" value="HISTIDINE BIOSYNTHESIS BIFUNCTIONAL PROTEIN"/>
    <property type="match status" value="1"/>
</dbReference>
<dbReference type="AlphaFoldDB" id="A0A1W1W2F4"/>
<evidence type="ECO:0000256" key="15">
    <source>
        <dbReference type="HAMAP-Rule" id="MF_01019"/>
    </source>
</evidence>
<evidence type="ECO:0000256" key="2">
    <source>
        <dbReference type="ARBA" id="ARBA00001460"/>
    </source>
</evidence>
<comment type="catalytic activity">
    <reaction evidence="2 15">
        <text>1-(5-phospho-beta-D-ribosyl)-ATP + H2O = 1-(5-phospho-beta-D-ribosyl)-5'-AMP + diphosphate + H(+)</text>
        <dbReference type="Rhea" id="RHEA:22828"/>
        <dbReference type="ChEBI" id="CHEBI:15377"/>
        <dbReference type="ChEBI" id="CHEBI:15378"/>
        <dbReference type="ChEBI" id="CHEBI:33019"/>
        <dbReference type="ChEBI" id="CHEBI:59457"/>
        <dbReference type="ChEBI" id="CHEBI:73183"/>
        <dbReference type="EC" id="3.6.1.31"/>
    </reaction>
</comment>
<dbReference type="SUPFAM" id="SSF141734">
    <property type="entry name" value="HisI-like"/>
    <property type="match status" value="1"/>
</dbReference>
<dbReference type="PANTHER" id="PTHR42945:SF1">
    <property type="entry name" value="HISTIDINE BIOSYNTHESIS BIFUNCTIONAL PROTEIN HIS7"/>
    <property type="match status" value="1"/>
</dbReference>
<comment type="catalytic activity">
    <reaction evidence="1 15">
        <text>1-(5-phospho-beta-D-ribosyl)-5'-AMP + H2O = 1-(5-phospho-beta-D-ribosyl)-5-[(5-phospho-beta-D-ribosylamino)methylideneamino]imidazole-4-carboxamide</text>
        <dbReference type="Rhea" id="RHEA:20049"/>
        <dbReference type="ChEBI" id="CHEBI:15377"/>
        <dbReference type="ChEBI" id="CHEBI:58435"/>
        <dbReference type="ChEBI" id="CHEBI:59457"/>
        <dbReference type="EC" id="3.5.4.19"/>
    </reaction>
</comment>
<keyword evidence="10 15" id="KW-0547">Nucleotide-binding</keyword>
<dbReference type="Pfam" id="PF01503">
    <property type="entry name" value="PRA-PH"/>
    <property type="match status" value="1"/>
</dbReference>
<evidence type="ECO:0000256" key="9">
    <source>
        <dbReference type="ARBA" id="ARBA00022605"/>
    </source>
</evidence>
<dbReference type="GO" id="GO:0004636">
    <property type="term" value="F:phosphoribosyl-ATP diphosphatase activity"/>
    <property type="evidence" value="ECO:0007669"/>
    <property type="project" value="UniProtKB-UniRule"/>
</dbReference>
<dbReference type="SUPFAM" id="SSF101386">
    <property type="entry name" value="all-alpha NTP pyrophosphatases"/>
    <property type="match status" value="1"/>
</dbReference>
<dbReference type="InterPro" id="IPR021130">
    <property type="entry name" value="PRib-ATP_PPHydrolase-like"/>
</dbReference>
<comment type="similarity">
    <text evidence="7 15">In the N-terminal section; belongs to the PRA-CH family.</text>
</comment>
<keyword evidence="8 15" id="KW-0963">Cytoplasm</keyword>
<dbReference type="EC" id="3.5.4.19" evidence="15"/>
<evidence type="ECO:0000256" key="7">
    <source>
        <dbReference type="ARBA" id="ARBA00008299"/>
    </source>
</evidence>
<dbReference type="STRING" id="698762.SAMN00808754_3099"/>
<keyword evidence="12 15" id="KW-0067">ATP-binding</keyword>
<comment type="similarity">
    <text evidence="6 15">In the C-terminal section; belongs to the PRA-PH family.</text>
</comment>
<feature type="region of interest" description="Phosphoribosyl-ATP pyrophosphohydrolase" evidence="15">
    <location>
        <begin position="131"/>
        <end position="219"/>
    </location>
</feature>
<dbReference type="Gene3D" id="3.10.20.810">
    <property type="entry name" value="Phosphoribosyl-AMP cyclohydrolase"/>
    <property type="match status" value="1"/>
</dbReference>
<gene>
    <name evidence="15" type="primary">hisI</name>
    <name evidence="15" type="synonym">hisIE</name>
    <name evidence="17" type="ORF">SAMN00808754_3099</name>
</gene>
<dbReference type="InterPro" id="IPR038019">
    <property type="entry name" value="PRib_AMP_CycHydrolase_sf"/>
</dbReference>
<dbReference type="HAMAP" id="MF_01020">
    <property type="entry name" value="HisE"/>
    <property type="match status" value="1"/>
</dbReference>
<evidence type="ECO:0000256" key="3">
    <source>
        <dbReference type="ARBA" id="ARBA00004496"/>
    </source>
</evidence>
<dbReference type="CDD" id="cd11534">
    <property type="entry name" value="NTP-PPase_HisIE_like"/>
    <property type="match status" value="1"/>
</dbReference>
<evidence type="ECO:0000256" key="5">
    <source>
        <dbReference type="ARBA" id="ARBA00005204"/>
    </source>
</evidence>
<feature type="domain" description="Phosphoribosyl-AMP cyclohydrolase" evidence="16">
    <location>
        <begin position="31"/>
        <end position="104"/>
    </location>
</feature>
<dbReference type="InterPro" id="IPR023019">
    <property type="entry name" value="His_synth_HisIE"/>
</dbReference>
<accession>A0A1W1W2F4</accession>
<evidence type="ECO:0000313" key="18">
    <source>
        <dbReference type="Proteomes" id="UP000192569"/>
    </source>
</evidence>
<sequence length="219" mass="24981">MDYGIPEELKFNRDGLIPAIVQDVTTGQVLMLAYMNKEALSLSLSTGQTWFFSRSRGELWHKGATSGHYQHIVNIFYDCDGDALLVQVRQEGVACHEGEFSCFHHPLRLKTDSEQDEPEQDKPKEDLGRVLAEVFEVIKARKKDLPENSYTARLFKEGQDKILKKIGEEATEVVLASKGGRAEEILYELADLYYHTLVLLAYHGLEPQDLAQELARRRR</sequence>
<keyword evidence="14 15" id="KW-0511">Multifunctional enzyme</keyword>
<evidence type="ECO:0000259" key="16">
    <source>
        <dbReference type="Pfam" id="PF01502"/>
    </source>
</evidence>
<keyword evidence="11 15" id="KW-0378">Hydrolase</keyword>
<protein>
    <recommendedName>
        <fullName evidence="15">Histidine biosynthesis bifunctional protein HisIE</fullName>
    </recommendedName>
    <domain>
        <recommendedName>
            <fullName evidence="15">Phosphoribosyl-AMP cyclohydrolase</fullName>
            <shortName evidence="15">PRA-CH</shortName>
            <ecNumber evidence="15">3.5.4.19</ecNumber>
        </recommendedName>
    </domain>
    <domain>
        <recommendedName>
            <fullName evidence="15">Phosphoribosyl-ATP pyrophosphatase</fullName>
            <shortName evidence="15">PRA-PH</shortName>
            <ecNumber evidence="15">3.6.1.31</ecNumber>
        </recommendedName>
    </domain>
</protein>
<dbReference type="GO" id="GO:0005737">
    <property type="term" value="C:cytoplasm"/>
    <property type="evidence" value="ECO:0007669"/>
    <property type="project" value="UniProtKB-SubCell"/>
</dbReference>
<evidence type="ECO:0000256" key="8">
    <source>
        <dbReference type="ARBA" id="ARBA00022490"/>
    </source>
</evidence>
<dbReference type="Pfam" id="PF01502">
    <property type="entry name" value="PRA-CH"/>
    <property type="match status" value="1"/>
</dbReference>
<comment type="pathway">
    <text evidence="5 15">Amino-acid biosynthesis; L-histidine biosynthesis; L-histidine from 5-phospho-alpha-D-ribose 1-diphosphate: step 2/9.</text>
</comment>
<comment type="pathway">
    <text evidence="4 15">Amino-acid biosynthesis; L-histidine biosynthesis; L-histidine from 5-phospho-alpha-D-ribose 1-diphosphate: step 3/9.</text>
</comment>
<evidence type="ECO:0000256" key="1">
    <source>
        <dbReference type="ARBA" id="ARBA00000024"/>
    </source>
</evidence>